<dbReference type="PANTHER" id="PTHR31190">
    <property type="entry name" value="DNA-BINDING DOMAIN"/>
    <property type="match status" value="1"/>
</dbReference>
<dbReference type="InterPro" id="IPR001471">
    <property type="entry name" value="AP2/ERF_dom"/>
</dbReference>
<dbReference type="Gene3D" id="3.30.730.10">
    <property type="entry name" value="AP2/ERF domain"/>
    <property type="match status" value="1"/>
</dbReference>
<feature type="region of interest" description="Disordered" evidence="6">
    <location>
        <begin position="102"/>
        <end position="133"/>
    </location>
</feature>
<accession>A0A8T0H563</accession>
<reference evidence="8" key="1">
    <citation type="submission" date="2020-06" db="EMBL/GenBank/DDBJ databases">
        <title>WGS assembly of Ceratodon purpureus strain R40.</title>
        <authorList>
            <person name="Carey S.B."/>
            <person name="Jenkins J."/>
            <person name="Shu S."/>
            <person name="Lovell J.T."/>
            <person name="Sreedasyam A."/>
            <person name="Maumus F."/>
            <person name="Tiley G.P."/>
            <person name="Fernandez-Pozo N."/>
            <person name="Barry K."/>
            <person name="Chen C."/>
            <person name="Wang M."/>
            <person name="Lipzen A."/>
            <person name="Daum C."/>
            <person name="Saski C.A."/>
            <person name="Payton A.C."/>
            <person name="Mcbreen J.C."/>
            <person name="Conrad R.E."/>
            <person name="Kollar L.M."/>
            <person name="Olsson S."/>
            <person name="Huttunen S."/>
            <person name="Landis J.B."/>
            <person name="Wickett N.J."/>
            <person name="Johnson M.G."/>
            <person name="Rensing S.A."/>
            <person name="Grimwood J."/>
            <person name="Schmutz J."/>
            <person name="Mcdaniel S.F."/>
        </authorList>
    </citation>
    <scope>NUCLEOTIDE SEQUENCE</scope>
    <source>
        <strain evidence="8">R40</strain>
    </source>
</reference>
<dbReference type="PRINTS" id="PR00367">
    <property type="entry name" value="ETHRSPELEMNT"/>
</dbReference>
<sequence length="425" mass="46084">MTATALEKQWGVEFGGWGCDFATPSTKKRNFLQSLNGFLFDEDEQLEVPFNYESLFAIPENLPTPCAALDFAPFSPTFHAFSTSMMADDAQLVKRSGISKSWSQTSGLSEDSGSTSSSDRVMASSGESSPSTGRKFNRVTLFSQVLKKSLGGSLTEEVRQKVDSAVKESLNVILDDAMFISEPASGTIITERRPCRSSVPLSPLIIPSTSSSLPGTHITAEAPENSAAAPILLSPYASKRVQCPAQEVPFLDLDCPAEQPPKPEKKPVKQPTTRKSHYRGVRQRPWGKYAAEIRDSAKNGVRVWLGTFDTAELAALAYDRAALKMRGSKALLNFPLKATTALSDPSSFPAPPVSSSSRYYAFRNAQSDAKHTRPHPQPPLSDLPPPPPAPVESRFNGCVAKPKPQRPSPGSLCALETAKRLRILT</sequence>
<dbReference type="GO" id="GO:0003677">
    <property type="term" value="F:DNA binding"/>
    <property type="evidence" value="ECO:0007669"/>
    <property type="project" value="UniProtKB-KW"/>
</dbReference>
<dbReference type="SUPFAM" id="SSF54171">
    <property type="entry name" value="DNA-binding domain"/>
    <property type="match status" value="1"/>
</dbReference>
<dbReference type="EMBL" id="CM026428">
    <property type="protein sequence ID" value="KAG0566390.1"/>
    <property type="molecule type" value="Genomic_DNA"/>
</dbReference>
<dbReference type="PANTHER" id="PTHR31190:SF287">
    <property type="entry name" value="DEVELOPMENT RELATED ERF PROTEIN"/>
    <property type="match status" value="1"/>
</dbReference>
<evidence type="ECO:0000256" key="3">
    <source>
        <dbReference type="ARBA" id="ARBA00023125"/>
    </source>
</evidence>
<name>A0A8T0H563_CERPU</name>
<dbReference type="InterPro" id="IPR044808">
    <property type="entry name" value="ERF_plant"/>
</dbReference>
<comment type="subcellular location">
    <subcellularLocation>
        <location evidence="1">Nucleus</location>
    </subcellularLocation>
</comment>
<dbReference type="GO" id="GO:0005634">
    <property type="term" value="C:nucleus"/>
    <property type="evidence" value="ECO:0007669"/>
    <property type="project" value="UniProtKB-SubCell"/>
</dbReference>
<proteinExistence type="predicted"/>
<dbReference type="AlphaFoldDB" id="A0A8T0H563"/>
<dbReference type="FunFam" id="3.30.730.10:FF:000001">
    <property type="entry name" value="Ethylene-responsive transcription factor 2"/>
    <property type="match status" value="1"/>
</dbReference>
<feature type="compositionally biased region" description="Low complexity" evidence="6">
    <location>
        <begin position="105"/>
        <end position="119"/>
    </location>
</feature>
<keyword evidence="4" id="KW-0804">Transcription</keyword>
<evidence type="ECO:0000313" key="8">
    <source>
        <dbReference type="EMBL" id="KAG0566390.1"/>
    </source>
</evidence>
<feature type="region of interest" description="Disordered" evidence="6">
    <location>
        <begin position="366"/>
        <end position="413"/>
    </location>
</feature>
<dbReference type="GO" id="GO:0003700">
    <property type="term" value="F:DNA-binding transcription factor activity"/>
    <property type="evidence" value="ECO:0007669"/>
    <property type="project" value="InterPro"/>
</dbReference>
<organism evidence="8 9">
    <name type="scientific">Ceratodon purpureus</name>
    <name type="common">Fire moss</name>
    <name type="synonym">Dicranum purpureum</name>
    <dbReference type="NCBI Taxonomy" id="3225"/>
    <lineage>
        <taxon>Eukaryota</taxon>
        <taxon>Viridiplantae</taxon>
        <taxon>Streptophyta</taxon>
        <taxon>Embryophyta</taxon>
        <taxon>Bryophyta</taxon>
        <taxon>Bryophytina</taxon>
        <taxon>Bryopsida</taxon>
        <taxon>Dicranidae</taxon>
        <taxon>Pseudoditrichales</taxon>
        <taxon>Ditrichaceae</taxon>
        <taxon>Ceratodon</taxon>
    </lineage>
</organism>
<gene>
    <name evidence="8" type="ORF">KC19_7G060400</name>
</gene>
<dbReference type="Pfam" id="PF00847">
    <property type="entry name" value="AP2"/>
    <property type="match status" value="1"/>
</dbReference>
<evidence type="ECO:0000313" key="9">
    <source>
        <dbReference type="Proteomes" id="UP000822688"/>
    </source>
</evidence>
<dbReference type="PROSITE" id="PS51032">
    <property type="entry name" value="AP2_ERF"/>
    <property type="match status" value="1"/>
</dbReference>
<keyword evidence="2" id="KW-0805">Transcription regulation</keyword>
<protein>
    <recommendedName>
        <fullName evidence="7">AP2/ERF domain-containing protein</fullName>
    </recommendedName>
</protein>
<keyword evidence="5" id="KW-0539">Nucleus</keyword>
<dbReference type="InterPro" id="IPR036955">
    <property type="entry name" value="AP2/ERF_dom_sf"/>
</dbReference>
<dbReference type="OrthoDB" id="10038011at2759"/>
<dbReference type="Proteomes" id="UP000822688">
    <property type="component" value="Chromosome 7"/>
</dbReference>
<keyword evidence="9" id="KW-1185">Reference proteome</keyword>
<feature type="compositionally biased region" description="Pro residues" evidence="6">
    <location>
        <begin position="375"/>
        <end position="390"/>
    </location>
</feature>
<dbReference type="InterPro" id="IPR016177">
    <property type="entry name" value="DNA-bd_dom_sf"/>
</dbReference>
<evidence type="ECO:0000256" key="6">
    <source>
        <dbReference type="SAM" id="MobiDB-lite"/>
    </source>
</evidence>
<keyword evidence="3" id="KW-0238">DNA-binding</keyword>
<evidence type="ECO:0000256" key="5">
    <source>
        <dbReference type="ARBA" id="ARBA00023242"/>
    </source>
</evidence>
<feature type="domain" description="AP2/ERF" evidence="7">
    <location>
        <begin position="277"/>
        <end position="335"/>
    </location>
</feature>
<dbReference type="CDD" id="cd00018">
    <property type="entry name" value="AP2"/>
    <property type="match status" value="1"/>
</dbReference>
<feature type="compositionally biased region" description="Basic residues" evidence="6">
    <location>
        <begin position="272"/>
        <end position="281"/>
    </location>
</feature>
<comment type="caution">
    <text evidence="8">The sequence shown here is derived from an EMBL/GenBank/DDBJ whole genome shotgun (WGS) entry which is preliminary data.</text>
</comment>
<evidence type="ECO:0000256" key="1">
    <source>
        <dbReference type="ARBA" id="ARBA00004123"/>
    </source>
</evidence>
<evidence type="ECO:0000256" key="2">
    <source>
        <dbReference type="ARBA" id="ARBA00023015"/>
    </source>
</evidence>
<evidence type="ECO:0000259" key="7">
    <source>
        <dbReference type="PROSITE" id="PS51032"/>
    </source>
</evidence>
<evidence type="ECO:0000256" key="4">
    <source>
        <dbReference type="ARBA" id="ARBA00023163"/>
    </source>
</evidence>
<dbReference type="SMART" id="SM00380">
    <property type="entry name" value="AP2"/>
    <property type="match status" value="1"/>
</dbReference>
<feature type="region of interest" description="Disordered" evidence="6">
    <location>
        <begin position="254"/>
        <end position="281"/>
    </location>
</feature>
<dbReference type="GO" id="GO:0009873">
    <property type="term" value="P:ethylene-activated signaling pathway"/>
    <property type="evidence" value="ECO:0007669"/>
    <property type="project" value="InterPro"/>
</dbReference>